<reference evidence="2 3" key="1">
    <citation type="submission" date="2022-05" db="EMBL/GenBank/DDBJ databases">
        <authorList>
            <consortium name="Genoscope - CEA"/>
            <person name="William W."/>
        </authorList>
    </citation>
    <scope>NUCLEOTIDE SEQUENCE [LARGE SCALE GENOMIC DNA]</scope>
</reference>
<feature type="region of interest" description="Disordered" evidence="1">
    <location>
        <begin position="225"/>
        <end position="295"/>
    </location>
</feature>
<name>A0AAU9W1Z1_9CNID</name>
<feature type="compositionally biased region" description="Polar residues" evidence="1">
    <location>
        <begin position="263"/>
        <end position="279"/>
    </location>
</feature>
<gene>
    <name evidence="2" type="ORF">PMEA_00033577</name>
</gene>
<keyword evidence="3" id="KW-1185">Reference proteome</keyword>
<dbReference type="AlphaFoldDB" id="A0AAU9W1Z1"/>
<evidence type="ECO:0000256" key="1">
    <source>
        <dbReference type="SAM" id="MobiDB-lite"/>
    </source>
</evidence>
<evidence type="ECO:0000313" key="2">
    <source>
        <dbReference type="EMBL" id="CAH3045492.1"/>
    </source>
</evidence>
<dbReference type="Proteomes" id="UP001159428">
    <property type="component" value="Unassembled WGS sequence"/>
</dbReference>
<sequence>MLEIHSVTEEEEVDCAESESFSELDVNSDPLKTKRKVQFSWPLEYWREFDKETGEVYELKDETTQEVADSLPKPSENIKTKNIDVPDLKSDQRLDWKNSAKTQSITDVFQVFQKRDYKKANTFKQIKDKRDNPECKKSFIKRNLTTFPSTSLHTKQLKPGSLLCKVSTCSKLAHKGEFTFNARKKVKDIKSGRFQFSLVGDDHYSFYERTSVKFEAKKRCKSSEYSIENEGVQTKSKETKGQHRSPLPPLKDLTKSQQRKQLTRNACGQSKLDTTLQNDGNHRKENITSTSSEKSKTLASVSFVGTYDLDDMNNTQVNREYGVLNLDNEKKVEGESDEDKSREQVEKTSGYVIQTLTLEGESHFNRKESLHNKLILPGIKQNKKFIGDKVETFQRRETLLDMICFHDDANFDTNTKQWRK</sequence>
<organism evidence="2 3">
    <name type="scientific">Pocillopora meandrina</name>
    <dbReference type="NCBI Taxonomy" id="46732"/>
    <lineage>
        <taxon>Eukaryota</taxon>
        <taxon>Metazoa</taxon>
        <taxon>Cnidaria</taxon>
        <taxon>Anthozoa</taxon>
        <taxon>Hexacorallia</taxon>
        <taxon>Scleractinia</taxon>
        <taxon>Astrocoeniina</taxon>
        <taxon>Pocilloporidae</taxon>
        <taxon>Pocillopora</taxon>
    </lineage>
</organism>
<feature type="compositionally biased region" description="Polar residues" evidence="1">
    <location>
        <begin position="225"/>
        <end position="234"/>
    </location>
</feature>
<comment type="caution">
    <text evidence="2">The sequence shown here is derived from an EMBL/GenBank/DDBJ whole genome shotgun (WGS) entry which is preliminary data.</text>
</comment>
<proteinExistence type="predicted"/>
<accession>A0AAU9W1Z1</accession>
<protein>
    <submittedName>
        <fullName evidence="2">Uncharacterized protein</fullName>
    </submittedName>
</protein>
<evidence type="ECO:0000313" key="3">
    <source>
        <dbReference type="Proteomes" id="UP001159428"/>
    </source>
</evidence>
<dbReference type="EMBL" id="CALNXJ010000008">
    <property type="protein sequence ID" value="CAH3045492.1"/>
    <property type="molecule type" value="Genomic_DNA"/>
</dbReference>